<sequence>MLAFSRKQKLRGGVVNLNGLVSGMNNMAERTLGGDISLRQSLEEGLWNCQIDTTQAEMALLNVLINARDAMAYAERKEVTVQTRSPATICPRITSWHRAAM</sequence>
<reference evidence="1" key="1">
    <citation type="submission" date="2020-07" db="EMBL/GenBank/DDBJ databases">
        <authorList>
            <person name="Pothier F. J."/>
        </authorList>
    </citation>
    <scope>NUCLEOTIDE SEQUENCE</scope>
    <source>
        <strain evidence="1">CFBP 8129</strain>
    </source>
</reference>
<dbReference type="Gene3D" id="3.30.565.10">
    <property type="entry name" value="Histidine kinase-like ATPase, C-terminal domain"/>
    <property type="match status" value="1"/>
</dbReference>
<dbReference type="AlphaFoldDB" id="A0A6V7DQ70"/>
<organism evidence="1">
    <name type="scientific">Xanthomonas hortorum pv. gardneri</name>
    <dbReference type="NCBI Taxonomy" id="2754056"/>
    <lineage>
        <taxon>Bacteria</taxon>
        <taxon>Pseudomonadati</taxon>
        <taxon>Pseudomonadota</taxon>
        <taxon>Gammaproteobacteria</taxon>
        <taxon>Lysobacterales</taxon>
        <taxon>Lysobacteraceae</taxon>
        <taxon>Xanthomonas</taxon>
    </lineage>
</organism>
<proteinExistence type="predicted"/>
<protein>
    <submittedName>
        <fullName evidence="1">Blue-light-activated protein</fullName>
    </submittedName>
</protein>
<dbReference type="SUPFAM" id="SSF55874">
    <property type="entry name" value="ATPase domain of HSP90 chaperone/DNA topoisomerase II/histidine kinase"/>
    <property type="match status" value="1"/>
</dbReference>
<gene>
    <name evidence="1" type="ORF">CFBP8129_26190</name>
</gene>
<dbReference type="InterPro" id="IPR036890">
    <property type="entry name" value="HATPase_C_sf"/>
</dbReference>
<dbReference type="EMBL" id="LR828253">
    <property type="protein sequence ID" value="CAD0338550.1"/>
    <property type="molecule type" value="Genomic_DNA"/>
</dbReference>
<dbReference type="EMBL" id="LR828253">
    <property type="protein sequence ID" value="CAD0338543.1"/>
    <property type="molecule type" value="Genomic_DNA"/>
</dbReference>
<accession>A0A6V7DQ70</accession>
<name>A0A6V7DQ70_9XANT</name>
<evidence type="ECO:0000313" key="1">
    <source>
        <dbReference type="EMBL" id="CAD0338550.1"/>
    </source>
</evidence>